<accession>A0A8G1QXG7</accession>
<dbReference type="AlphaFoldDB" id="A0A8G1QXG7"/>
<evidence type="ECO:0000313" key="2">
    <source>
        <dbReference type="Proteomes" id="UP000249526"/>
    </source>
</evidence>
<dbReference type="RefSeq" id="XP_025513335.1">
    <property type="nucleotide sequence ID" value="XM_025663661.1"/>
</dbReference>
<name>A0A8G1QXG7_9EURO</name>
<organism evidence="1 2">
    <name type="scientific">Aspergillus piperis CBS 112811</name>
    <dbReference type="NCBI Taxonomy" id="1448313"/>
    <lineage>
        <taxon>Eukaryota</taxon>
        <taxon>Fungi</taxon>
        <taxon>Dikarya</taxon>
        <taxon>Ascomycota</taxon>
        <taxon>Pezizomycotina</taxon>
        <taxon>Eurotiomycetes</taxon>
        <taxon>Eurotiomycetidae</taxon>
        <taxon>Eurotiales</taxon>
        <taxon>Aspergillaceae</taxon>
        <taxon>Aspergillus</taxon>
        <taxon>Aspergillus subgen. Circumdati</taxon>
    </lineage>
</organism>
<keyword evidence="2" id="KW-1185">Reference proteome</keyword>
<gene>
    <name evidence="1" type="ORF">BO85DRAFT_490495</name>
</gene>
<reference evidence="1 2" key="1">
    <citation type="submission" date="2018-02" db="EMBL/GenBank/DDBJ databases">
        <title>The genomes of Aspergillus section Nigri reveals drivers in fungal speciation.</title>
        <authorList>
            <consortium name="DOE Joint Genome Institute"/>
            <person name="Vesth T.C."/>
            <person name="Nybo J."/>
            <person name="Theobald S."/>
            <person name="Brandl J."/>
            <person name="Frisvad J.C."/>
            <person name="Nielsen K.F."/>
            <person name="Lyhne E.K."/>
            <person name="Kogle M.E."/>
            <person name="Kuo A."/>
            <person name="Riley R."/>
            <person name="Clum A."/>
            <person name="Nolan M."/>
            <person name="Lipzen A."/>
            <person name="Salamov A."/>
            <person name="Henrissat B."/>
            <person name="Wiebenga A."/>
            <person name="De vries R.P."/>
            <person name="Grigoriev I.V."/>
            <person name="Mortensen U.H."/>
            <person name="Andersen M.R."/>
            <person name="Baker S.E."/>
        </authorList>
    </citation>
    <scope>NUCLEOTIDE SEQUENCE [LARGE SCALE GENOMIC DNA]</scope>
    <source>
        <strain evidence="1 2">CBS 112811</strain>
    </source>
</reference>
<proteinExistence type="predicted"/>
<dbReference type="EMBL" id="KZ825069">
    <property type="protein sequence ID" value="RAH55413.1"/>
    <property type="molecule type" value="Genomic_DNA"/>
</dbReference>
<protein>
    <submittedName>
        <fullName evidence="1">Uncharacterized protein</fullName>
    </submittedName>
</protein>
<sequence>MAPIDVTNQDQHLLDIEKASPTISWLYSIFTGKACSLNGDNATAAMTIRECPSLGSPEIELPCKSDTDTVPLNSSTQRRVTHAYQWCTHPSSRLSISTLSNVDHPGVEAQTCTTTQGRPPSISWSFRPSHLVSYIHCWSVPRLCLETAGAAFYRDEYVEQVFTIGSLDDMRHIRAASSDIPIVSVCTLQQSRGCDILRHRVTCKCATSIPF</sequence>
<dbReference type="GeneID" id="37167063"/>
<evidence type="ECO:0000313" key="1">
    <source>
        <dbReference type="EMBL" id="RAH55413.1"/>
    </source>
</evidence>
<dbReference type="Proteomes" id="UP000249526">
    <property type="component" value="Unassembled WGS sequence"/>
</dbReference>